<organism evidence="2 3">
    <name type="scientific">Nesterenkonia aurantiaca</name>
    <dbReference type="NCBI Taxonomy" id="1436010"/>
    <lineage>
        <taxon>Bacteria</taxon>
        <taxon>Bacillati</taxon>
        <taxon>Actinomycetota</taxon>
        <taxon>Actinomycetes</taxon>
        <taxon>Micrococcales</taxon>
        <taxon>Micrococcaceae</taxon>
        <taxon>Nesterenkonia</taxon>
    </lineage>
</organism>
<dbReference type="Proteomes" id="UP000294506">
    <property type="component" value="Unassembled WGS sequence"/>
</dbReference>
<name>A0A4R7G254_9MICC</name>
<evidence type="ECO:0000313" key="3">
    <source>
        <dbReference type="Proteomes" id="UP000294506"/>
    </source>
</evidence>
<comment type="caution">
    <text evidence="2">The sequence shown here is derived from an EMBL/GenBank/DDBJ whole genome shotgun (WGS) entry which is preliminary data.</text>
</comment>
<accession>A0A4R7G254</accession>
<dbReference type="SUPFAM" id="SSF103473">
    <property type="entry name" value="MFS general substrate transporter"/>
    <property type="match status" value="1"/>
</dbReference>
<keyword evidence="3" id="KW-1185">Reference proteome</keyword>
<gene>
    <name evidence="2" type="ORF">EV640_10629</name>
</gene>
<dbReference type="EMBL" id="SOAN01000006">
    <property type="protein sequence ID" value="TDS85383.1"/>
    <property type="molecule type" value="Genomic_DNA"/>
</dbReference>
<feature type="transmembrane region" description="Helical" evidence="1">
    <location>
        <begin position="31"/>
        <end position="51"/>
    </location>
</feature>
<dbReference type="AlphaFoldDB" id="A0A4R7G254"/>
<feature type="transmembrane region" description="Helical" evidence="1">
    <location>
        <begin position="58"/>
        <end position="80"/>
    </location>
</feature>
<sequence length="122" mass="12850">MGGIMLMIGGTIGAVLYGVFASRWDVRRVQAVFAVGSGVMFIVFINATAWLPAALVAGVLLGMIINGCISGIYTIAPMTYAPRLRYTAAGLIVALAAVVVLRISLHQRTASELRAEALAVRD</sequence>
<evidence type="ECO:0000313" key="2">
    <source>
        <dbReference type="EMBL" id="TDS85383.1"/>
    </source>
</evidence>
<feature type="transmembrane region" description="Helical" evidence="1">
    <location>
        <begin position="86"/>
        <end position="105"/>
    </location>
</feature>
<keyword evidence="1" id="KW-0812">Transmembrane</keyword>
<evidence type="ECO:0008006" key="4">
    <source>
        <dbReference type="Google" id="ProtNLM"/>
    </source>
</evidence>
<keyword evidence="1" id="KW-0472">Membrane</keyword>
<reference evidence="2 3" key="1">
    <citation type="submission" date="2019-03" db="EMBL/GenBank/DDBJ databases">
        <title>Genomic Encyclopedia of Type Strains, Phase III (KMG-III): the genomes of soil and plant-associated and newly described type strains.</title>
        <authorList>
            <person name="Whitman W."/>
        </authorList>
    </citation>
    <scope>NUCLEOTIDE SEQUENCE [LARGE SCALE GENOMIC DNA]</scope>
    <source>
        <strain evidence="2 3">DSM 27373</strain>
    </source>
</reference>
<protein>
    <recommendedName>
        <fullName evidence="4">Major facilitator superfamily (MFS) profile domain-containing protein</fullName>
    </recommendedName>
</protein>
<evidence type="ECO:0000256" key="1">
    <source>
        <dbReference type="SAM" id="Phobius"/>
    </source>
</evidence>
<dbReference type="RefSeq" id="WP_036473097.1">
    <property type="nucleotide sequence ID" value="NZ_SOAN01000006.1"/>
</dbReference>
<dbReference type="InterPro" id="IPR036259">
    <property type="entry name" value="MFS_trans_sf"/>
</dbReference>
<proteinExistence type="predicted"/>
<keyword evidence="1" id="KW-1133">Transmembrane helix</keyword>